<dbReference type="GO" id="GO:0005681">
    <property type="term" value="C:spliceosomal complex"/>
    <property type="evidence" value="ECO:0007669"/>
    <property type="project" value="TreeGrafter"/>
</dbReference>
<dbReference type="PRINTS" id="PR00625">
    <property type="entry name" value="JDOMAIN"/>
</dbReference>
<name>A0A9P4R0I5_9PLEO</name>
<dbReference type="PANTHER" id="PTHR44313">
    <property type="entry name" value="DNAJ HOMOLOG SUBFAMILY C MEMBER 17"/>
    <property type="match status" value="1"/>
</dbReference>
<gene>
    <name evidence="8" type="ORF">EJ04DRAFT_512477</name>
</gene>
<feature type="region of interest" description="Disordered" evidence="6">
    <location>
        <begin position="82"/>
        <end position="110"/>
    </location>
</feature>
<evidence type="ECO:0000313" key="9">
    <source>
        <dbReference type="Proteomes" id="UP000799444"/>
    </source>
</evidence>
<dbReference type="InterPro" id="IPR036869">
    <property type="entry name" value="J_dom_sf"/>
</dbReference>
<dbReference type="AlphaFoldDB" id="A0A9P4R0I5"/>
<dbReference type="Proteomes" id="UP000799444">
    <property type="component" value="Unassembled WGS sequence"/>
</dbReference>
<comment type="subcellular location">
    <subcellularLocation>
        <location evidence="2">Cytoplasm</location>
    </subcellularLocation>
    <subcellularLocation>
        <location evidence="1">Nucleus</location>
    </subcellularLocation>
</comment>
<keyword evidence="4" id="KW-0143">Chaperone</keyword>
<dbReference type="CDD" id="cd06257">
    <property type="entry name" value="DnaJ"/>
    <property type="match status" value="1"/>
</dbReference>
<accession>A0A9P4R0I5</accession>
<feature type="compositionally biased region" description="Low complexity" evidence="6">
    <location>
        <begin position="306"/>
        <end position="319"/>
    </location>
</feature>
<proteinExistence type="predicted"/>
<dbReference type="GO" id="GO:0000390">
    <property type="term" value="P:spliceosomal complex disassembly"/>
    <property type="evidence" value="ECO:0007669"/>
    <property type="project" value="TreeGrafter"/>
</dbReference>
<feature type="compositionally biased region" description="Polar residues" evidence="6">
    <location>
        <begin position="281"/>
        <end position="291"/>
    </location>
</feature>
<dbReference type="Pfam" id="PF00226">
    <property type="entry name" value="DnaJ"/>
    <property type="match status" value="1"/>
</dbReference>
<organism evidence="8 9">
    <name type="scientific">Polyplosphaeria fusca</name>
    <dbReference type="NCBI Taxonomy" id="682080"/>
    <lineage>
        <taxon>Eukaryota</taxon>
        <taxon>Fungi</taxon>
        <taxon>Dikarya</taxon>
        <taxon>Ascomycota</taxon>
        <taxon>Pezizomycotina</taxon>
        <taxon>Dothideomycetes</taxon>
        <taxon>Pleosporomycetidae</taxon>
        <taxon>Pleosporales</taxon>
        <taxon>Tetraplosphaeriaceae</taxon>
        <taxon>Polyplosphaeria</taxon>
    </lineage>
</organism>
<feature type="domain" description="J" evidence="7">
    <location>
        <begin position="17"/>
        <end position="82"/>
    </location>
</feature>
<dbReference type="EMBL" id="ML996147">
    <property type="protein sequence ID" value="KAF2734501.1"/>
    <property type="molecule type" value="Genomic_DNA"/>
</dbReference>
<reference evidence="8" key="1">
    <citation type="journal article" date="2020" name="Stud. Mycol.">
        <title>101 Dothideomycetes genomes: a test case for predicting lifestyles and emergence of pathogens.</title>
        <authorList>
            <person name="Haridas S."/>
            <person name="Albert R."/>
            <person name="Binder M."/>
            <person name="Bloem J."/>
            <person name="Labutti K."/>
            <person name="Salamov A."/>
            <person name="Andreopoulos B."/>
            <person name="Baker S."/>
            <person name="Barry K."/>
            <person name="Bills G."/>
            <person name="Bluhm B."/>
            <person name="Cannon C."/>
            <person name="Castanera R."/>
            <person name="Culley D."/>
            <person name="Daum C."/>
            <person name="Ezra D."/>
            <person name="Gonzalez J."/>
            <person name="Henrissat B."/>
            <person name="Kuo A."/>
            <person name="Liang C."/>
            <person name="Lipzen A."/>
            <person name="Lutzoni F."/>
            <person name="Magnuson J."/>
            <person name="Mondo S."/>
            <person name="Nolan M."/>
            <person name="Ohm R."/>
            <person name="Pangilinan J."/>
            <person name="Park H.-J."/>
            <person name="Ramirez L."/>
            <person name="Alfaro M."/>
            <person name="Sun H."/>
            <person name="Tritt A."/>
            <person name="Yoshinaga Y."/>
            <person name="Zwiers L.-H."/>
            <person name="Turgeon B."/>
            <person name="Goodwin S."/>
            <person name="Spatafora J."/>
            <person name="Crous P."/>
            <person name="Grigoriev I."/>
        </authorList>
    </citation>
    <scope>NUCLEOTIDE SEQUENCE</scope>
    <source>
        <strain evidence="8">CBS 125425</strain>
    </source>
</reference>
<feature type="region of interest" description="Disordered" evidence="6">
    <location>
        <begin position="350"/>
        <end position="371"/>
    </location>
</feature>
<feature type="compositionally biased region" description="Basic and acidic residues" evidence="6">
    <location>
        <begin position="140"/>
        <end position="155"/>
    </location>
</feature>
<keyword evidence="3" id="KW-0963">Cytoplasm</keyword>
<evidence type="ECO:0000256" key="6">
    <source>
        <dbReference type="SAM" id="MobiDB-lite"/>
    </source>
</evidence>
<dbReference type="GO" id="GO:0005737">
    <property type="term" value="C:cytoplasm"/>
    <property type="evidence" value="ECO:0007669"/>
    <property type="project" value="UniProtKB-SubCell"/>
</dbReference>
<evidence type="ECO:0000259" key="7">
    <source>
        <dbReference type="PROSITE" id="PS50076"/>
    </source>
</evidence>
<keyword evidence="5" id="KW-0539">Nucleus</keyword>
<evidence type="ECO:0000256" key="2">
    <source>
        <dbReference type="ARBA" id="ARBA00004496"/>
    </source>
</evidence>
<evidence type="ECO:0000256" key="5">
    <source>
        <dbReference type="ARBA" id="ARBA00023242"/>
    </source>
</evidence>
<evidence type="ECO:0000256" key="3">
    <source>
        <dbReference type="ARBA" id="ARBA00022490"/>
    </source>
</evidence>
<feature type="region of interest" description="Disordered" evidence="6">
    <location>
        <begin position="277"/>
        <end position="335"/>
    </location>
</feature>
<comment type="caution">
    <text evidence="8">The sequence shown here is derived from an EMBL/GenBank/DDBJ whole genome shotgun (WGS) entry which is preliminary data.</text>
</comment>
<evidence type="ECO:0000313" key="8">
    <source>
        <dbReference type="EMBL" id="KAF2734501.1"/>
    </source>
</evidence>
<feature type="compositionally biased region" description="Basic and acidic residues" evidence="6">
    <location>
        <begin position="165"/>
        <end position="174"/>
    </location>
</feature>
<dbReference type="PROSITE" id="PS50076">
    <property type="entry name" value="DNAJ_2"/>
    <property type="match status" value="1"/>
</dbReference>
<evidence type="ECO:0000256" key="1">
    <source>
        <dbReference type="ARBA" id="ARBA00004123"/>
    </source>
</evidence>
<dbReference type="Gene3D" id="1.10.287.110">
    <property type="entry name" value="DnaJ domain"/>
    <property type="match status" value="1"/>
</dbReference>
<feature type="region of interest" description="Disordered" evidence="6">
    <location>
        <begin position="140"/>
        <end position="184"/>
    </location>
</feature>
<dbReference type="SUPFAM" id="SSF46565">
    <property type="entry name" value="Chaperone J-domain"/>
    <property type="match status" value="1"/>
</dbReference>
<evidence type="ECO:0000256" key="4">
    <source>
        <dbReference type="ARBA" id="ARBA00023186"/>
    </source>
</evidence>
<keyword evidence="9" id="KW-1185">Reference proteome</keyword>
<dbReference type="SMART" id="SM00271">
    <property type="entry name" value="DnaJ"/>
    <property type="match status" value="1"/>
</dbReference>
<dbReference type="PANTHER" id="PTHR44313:SF1">
    <property type="entry name" value="DNAJ HOMOLOG SUBFAMILY C MEMBER 17"/>
    <property type="match status" value="1"/>
</dbReference>
<dbReference type="OrthoDB" id="376357at2759"/>
<protein>
    <submittedName>
        <fullName evidence="8">DnaJ-domain-containing protein</fullName>
    </submittedName>
</protein>
<dbReference type="InterPro" id="IPR052094">
    <property type="entry name" value="Pre-mRNA-splicing_ERAD"/>
</dbReference>
<sequence length="371" mass="42372">MGDAKDLEDVAKSTDEDFYTLLGVSHESTDAEIKRAYRQTSLKYHPDKNPDDQAASDKFILIGIARDILLDTKLKSEYDTQRLRKKERKLENDLMDSKRRKMKEDLEAREREARAGAVNLKRKRQDEMNEAEKREDMIRRLAEDGKRRRMEEQERRKKLQEDEEKAFQAKKEAQSAKIAPGQSPEIDRTVKVAFSKEGETASWDKEHVSKLFEKYGKIDSAVVGKDKRVKAPGEKHRKAFTSLFLVYTRIDHAYSAVLDGKRDFPLIESTSWAGKEPDLTSPWNGQISVPSTPKPTTPHRSNFRASLGSSFGSSIGTSGTPAGTPKFSFSPATHSLEEHTMMRLKRKHAEKMKLEEQIRAQEAAEDAEQRT</sequence>
<dbReference type="InterPro" id="IPR001623">
    <property type="entry name" value="DnaJ_domain"/>
</dbReference>